<dbReference type="FunFam" id="3.40.50.300:FF:002884">
    <property type="entry name" value="ATP-dependent DNA helicase"/>
    <property type="match status" value="1"/>
</dbReference>
<dbReference type="GO" id="GO:0000723">
    <property type="term" value="P:telomere maintenance"/>
    <property type="evidence" value="ECO:0007669"/>
    <property type="project" value="InterPro"/>
</dbReference>
<keyword evidence="4" id="KW-0547">Nucleotide-binding</keyword>
<dbReference type="GO" id="GO:0005524">
    <property type="term" value="F:ATP binding"/>
    <property type="evidence" value="ECO:0007669"/>
    <property type="project" value="UniProtKB-KW"/>
</dbReference>
<feature type="compositionally biased region" description="Acidic residues" evidence="5">
    <location>
        <begin position="403"/>
        <end position="414"/>
    </location>
</feature>
<accession>A0A1D6Q0T4</accession>
<dbReference type="InterPro" id="IPR025476">
    <property type="entry name" value="Helitron_helicase-like"/>
</dbReference>
<feature type="region of interest" description="Disordered" evidence="5">
    <location>
        <begin position="402"/>
        <end position="442"/>
    </location>
</feature>
<dbReference type="Pfam" id="PF02902">
    <property type="entry name" value="Peptidase_C48"/>
    <property type="match status" value="1"/>
</dbReference>
<gene>
    <name evidence="7" type="ORF">ZEAMMB73_Zm00001d050287</name>
</gene>
<dbReference type="CDD" id="cd18809">
    <property type="entry name" value="SF1_C_RecD"/>
    <property type="match status" value="1"/>
</dbReference>
<keyword evidence="3 4" id="KW-0378">Hydrolase</keyword>
<dbReference type="EMBL" id="CM000780">
    <property type="protein sequence ID" value="AQK52252.1"/>
    <property type="molecule type" value="Genomic_DNA"/>
</dbReference>
<dbReference type="Gene3D" id="3.40.50.720">
    <property type="entry name" value="NAD(P)-binding Rossmann-like Domain"/>
    <property type="match status" value="1"/>
</dbReference>
<proteinExistence type="inferred from homology"/>
<dbReference type="InterPro" id="IPR038765">
    <property type="entry name" value="Papain-like_cys_pep_sf"/>
</dbReference>
<dbReference type="InParanoid" id="A0A1D6Q0T4"/>
<dbReference type="eggNOG" id="KOG0778">
    <property type="taxonomic scope" value="Eukaryota"/>
</dbReference>
<dbReference type="Pfam" id="PF05970">
    <property type="entry name" value="PIF1"/>
    <property type="match status" value="1"/>
</dbReference>
<dbReference type="PaxDb" id="4577-GRMZM2G417905_P01"/>
<keyword evidence="4" id="KW-0233">DNA recombination</keyword>
<dbReference type="GO" id="GO:0043139">
    <property type="term" value="F:5'-3' DNA helicase activity"/>
    <property type="evidence" value="ECO:0007669"/>
    <property type="project" value="UniProtKB-EC"/>
</dbReference>
<feature type="region of interest" description="Disordered" evidence="5">
    <location>
        <begin position="129"/>
        <end position="148"/>
    </location>
</feature>
<dbReference type="STRING" id="4577.A0A1D6Q0T4"/>
<dbReference type="PANTHER" id="PTHR10492">
    <property type="match status" value="1"/>
</dbReference>
<evidence type="ECO:0000256" key="4">
    <source>
        <dbReference type="RuleBase" id="RU363044"/>
    </source>
</evidence>
<keyword evidence="4 7" id="KW-0347">Helicase</keyword>
<dbReference type="EC" id="5.6.2.3" evidence="4"/>
<evidence type="ECO:0000256" key="1">
    <source>
        <dbReference type="ARBA" id="ARBA00005234"/>
    </source>
</evidence>
<comment type="catalytic activity">
    <reaction evidence="4">
        <text>ATP + H2O = ADP + phosphate + H(+)</text>
        <dbReference type="Rhea" id="RHEA:13065"/>
        <dbReference type="ChEBI" id="CHEBI:15377"/>
        <dbReference type="ChEBI" id="CHEBI:15378"/>
        <dbReference type="ChEBI" id="CHEBI:30616"/>
        <dbReference type="ChEBI" id="CHEBI:43474"/>
        <dbReference type="ChEBI" id="CHEBI:456216"/>
        <dbReference type="EC" id="5.6.2.3"/>
    </reaction>
</comment>
<keyword evidence="4" id="KW-0234">DNA repair</keyword>
<dbReference type="GO" id="GO:0006508">
    <property type="term" value="P:proteolysis"/>
    <property type="evidence" value="ECO:0007669"/>
    <property type="project" value="UniProtKB-KW"/>
</dbReference>
<dbReference type="Gene3D" id="3.40.395.10">
    <property type="entry name" value="Adenoviral Proteinase, Chain A"/>
    <property type="match status" value="1"/>
</dbReference>
<feature type="domain" description="Ubiquitin-like protease family profile" evidence="6">
    <location>
        <begin position="1470"/>
        <end position="1671"/>
    </location>
</feature>
<dbReference type="ExpressionAtlas" id="A0A1D6Q0T4">
    <property type="expression patterns" value="baseline"/>
</dbReference>
<dbReference type="GO" id="GO:0006310">
    <property type="term" value="P:DNA recombination"/>
    <property type="evidence" value="ECO:0007669"/>
    <property type="project" value="UniProtKB-KW"/>
</dbReference>
<sequence length="1915" mass="219443">MVDDMQDAEIATELVLMHHQLCRRRVLHRFSLLGTTTALIIMLAEDDTWTIDAELASIRGLHIFIILKNHTSTKNKDAWHGMDDQNFDQELQQGFFMENGEPTETDQMEHNDGRTPLTNISNTITIADENGSKSLGPNVDAKERKRQRERERYAVMTVEQKNEKSRKCRELVFQMAVAQMISQTLQHKICSHENHFATVDLAVPNVNQDDDSDWLHRNETFKSDDVFTTRDLLTPGSVHETVGNTPNHNLGRAAYFRERYKNLTPAERELRRECLRLYNNTPKRKGSKIEYIRKRRALLADTLSQESIAMESPTYTPEVVHPTAIEPDGSTVTPCDWVIPDIASNPFLPASTQTEDADSLRMSTRPLRRKHVPRGERQAILARRNWQFEASISRNMATATEDTISDAEEGDDWTEQGSGVDHTQSKPRVISNVDDNDGVVYEDDADENEGYLFTRQYEDTDEDIEIDGSQDELTATDVPDPYDKVYSNIPEETHMLKIVPNCGYCTAKKFEYETPGFCCRGGKVELAPLETPPQLKRFFNGHFSFTNLYCCLDSMTTNVRDSGIYTFRAQGMMYHNIKSFGREGGAEHKHLELYFYDDDPTLEHQYHKCREEHQQKDKEDRLRVDLYQGLVDSMPDGDIRAEKFGKPDIFLTMTWNPNWDEIRRELLPGQTPQDRPDLVVRVFHAKLQELKHRLTKHDILGKVRAYVYVVEFQKRGLSHAHFLLIMQRKYKLTCPEQCDLLISAEIPSNKYPELRKMVIKHMMHGPCGLLNPNCPCTKGRKSCKNHYPRPFSDTTLQGKDSYPVYKRRDDDHKEKARGCEPDNRWVVPYNPYLLRLFNCHINVKACGSIKAVKYLFKYIYKGHDRASVVMRDASKADDDVDEIKQYRDARWVTPPEALWRIYGFELSQISPPMMQLQLHLPNMHMVAFHERQMVERVVNRPGVDRSMLTSYFEANRLHDEGERYYLRVLLNRVTGATSYVDLRTVDGVTLPTFREAAERRGLLESDNTLDECLTERAIFQMPSSLRWLFATILVYCEPSDVAVLWHKHKDSMFEDYQHKSQNKTHVEQMVLIDIRNMLQSMGKDIKTFPIPPIIDAYDDAIGTAREVYEEESIEPTTGDVALKYSLNKEQRAAYDKIMSAIDTDQGGLFFVDGPGGTGKTYLYKTGTTELLRKASLIIWDEASMTKRQAVEALDNSMRDIMGRPALPFGGKTIVFGGDFRQVLLVVCKGSRAQVVASSLRMSYLCESMSHLKLVSNMRAKNDPWFAEFLLRVGGGTEDTNSDGDIRLPDDVCVPYSGSDSDLDNLIDFAFPNLNENMSDSTYITSRAILSTRNDWVDMINVKMIDRFQGEHMNIDPANGLCNGTRLVVRGFQRNSIDAEIVLGQHIGKQIFLPRIPPCPSDEEMFPFQFKRKQFPVRLSFVMTVNKAQGQTIPNVGVYLPEPVFSHGQLYVALSRATTRSNINILVIPAVDGRKKSWKGVKKNPTVDCGTYTKNIVYKEVIDCYINLIKAQKHLKCRSGGRVHIENAFQFNFLKQDGDVEIKTEELYPIKDMTQICSAERRVLLYLGHDMVFIPINIRETHWYLAIIHARNMETQVLDSLGTSQDRKDLTDSIKGLQRQIDMISQRKELKDHRWPDLQVASWPLREIDMGYAKHTDSSSCGLFLLNYIEYWTGDELSDSFTQDDMSHFRKKMAAILLSSDLNKRRGCLLNKNEKEVDSGSPSDVEILENPTDSNKRKLLHVLDDSEVLMPWKFNGCHALFVIDHVKKHVTFIDFTPTQDWCKHVPYKRFNTSYLVLQAMAMWGNDRRLKFVGRNLNSLGVDGRLFIIGFQGGIAAEVNLQAVLARRLTIQAAGLRNKSLANKAEIVSEVEKNVWPAVTAGKVKPVIYKTFPLCEAAEAHRLMEATTHIGKILLLP</sequence>
<dbReference type="PANTHER" id="PTHR10492:SF92">
    <property type="entry name" value="ATP-DEPENDENT DNA HELICASE"/>
    <property type="match status" value="1"/>
</dbReference>
<name>A0A1D6Q0T4_MAIZE</name>
<keyword evidence="4" id="KW-0227">DNA damage</keyword>
<dbReference type="GO" id="GO:0006281">
    <property type="term" value="P:DNA repair"/>
    <property type="evidence" value="ECO:0007669"/>
    <property type="project" value="UniProtKB-KW"/>
</dbReference>
<dbReference type="GO" id="GO:0008234">
    <property type="term" value="F:cysteine-type peptidase activity"/>
    <property type="evidence" value="ECO:0007669"/>
    <property type="project" value="InterPro"/>
</dbReference>
<dbReference type="eggNOG" id="KOG1198">
    <property type="taxonomic scope" value="Eukaryota"/>
</dbReference>
<protein>
    <recommendedName>
        <fullName evidence="4">ATP-dependent DNA helicase</fullName>
        <ecNumber evidence="4">5.6.2.3</ecNumber>
    </recommendedName>
</protein>
<dbReference type="Gene3D" id="3.40.50.300">
    <property type="entry name" value="P-loop containing nucleotide triphosphate hydrolases"/>
    <property type="match status" value="2"/>
</dbReference>
<evidence type="ECO:0000313" key="7">
    <source>
        <dbReference type="EMBL" id="AQK52252.1"/>
    </source>
</evidence>
<dbReference type="InterPro" id="IPR027417">
    <property type="entry name" value="P-loop_NTPase"/>
</dbReference>
<dbReference type="InterPro" id="IPR003653">
    <property type="entry name" value="Peptidase_C48_C"/>
</dbReference>
<dbReference type="Gene3D" id="3.90.180.10">
    <property type="entry name" value="Medium-chain alcohol dehydrogenases, catalytic domain"/>
    <property type="match status" value="1"/>
</dbReference>
<evidence type="ECO:0000256" key="3">
    <source>
        <dbReference type="ARBA" id="ARBA00022801"/>
    </source>
</evidence>
<keyword evidence="4" id="KW-0067">ATP-binding</keyword>
<reference evidence="7" key="1">
    <citation type="submission" date="2015-12" db="EMBL/GenBank/DDBJ databases">
        <title>Update maize B73 reference genome by single molecule sequencing technologies.</title>
        <authorList>
            <consortium name="Maize Genome Sequencing Project"/>
            <person name="Ware D."/>
        </authorList>
    </citation>
    <scope>NUCLEOTIDE SEQUENCE</scope>
    <source>
        <tissue evidence="7">Seedling</tissue>
    </source>
</reference>
<evidence type="ECO:0000259" key="6">
    <source>
        <dbReference type="PROSITE" id="PS50600"/>
    </source>
</evidence>
<dbReference type="Pfam" id="PF13602">
    <property type="entry name" value="ADH_zinc_N_2"/>
    <property type="match status" value="1"/>
</dbReference>
<comment type="similarity">
    <text evidence="1">Belongs to the peptidase C48 family.</text>
</comment>
<organism evidence="7">
    <name type="scientific">Zea mays</name>
    <name type="common">Maize</name>
    <dbReference type="NCBI Taxonomy" id="4577"/>
    <lineage>
        <taxon>Eukaryota</taxon>
        <taxon>Viridiplantae</taxon>
        <taxon>Streptophyta</taxon>
        <taxon>Embryophyta</taxon>
        <taxon>Tracheophyta</taxon>
        <taxon>Spermatophyta</taxon>
        <taxon>Magnoliopsida</taxon>
        <taxon>Liliopsida</taxon>
        <taxon>Poales</taxon>
        <taxon>Poaceae</taxon>
        <taxon>PACMAD clade</taxon>
        <taxon>Panicoideae</taxon>
        <taxon>Andropogonodae</taxon>
        <taxon>Andropogoneae</taxon>
        <taxon>Tripsacinae</taxon>
        <taxon>Zea</taxon>
    </lineage>
</organism>
<evidence type="ECO:0000256" key="2">
    <source>
        <dbReference type="ARBA" id="ARBA00022670"/>
    </source>
</evidence>
<evidence type="ECO:0000256" key="5">
    <source>
        <dbReference type="SAM" id="MobiDB-lite"/>
    </source>
</evidence>
<keyword evidence="2" id="KW-0645">Protease</keyword>
<dbReference type="SUPFAM" id="SSF52540">
    <property type="entry name" value="P-loop containing nucleoside triphosphate hydrolases"/>
    <property type="match status" value="2"/>
</dbReference>
<comment type="similarity">
    <text evidence="4">Belongs to the helicase family.</text>
</comment>
<dbReference type="Pfam" id="PF14214">
    <property type="entry name" value="Helitron_like_N"/>
    <property type="match status" value="1"/>
</dbReference>
<dbReference type="SUPFAM" id="SSF54001">
    <property type="entry name" value="Cysteine proteinases"/>
    <property type="match status" value="1"/>
</dbReference>
<dbReference type="PROSITE" id="PS50600">
    <property type="entry name" value="ULP_PROTEASE"/>
    <property type="match status" value="1"/>
</dbReference>
<dbReference type="InterPro" id="IPR010285">
    <property type="entry name" value="DNA_helicase_pif1-like_DEAD"/>
</dbReference>
<comment type="cofactor">
    <cofactor evidence="4">
        <name>Mg(2+)</name>
        <dbReference type="ChEBI" id="CHEBI:18420"/>
    </cofactor>
</comment>